<protein>
    <recommendedName>
        <fullName evidence="3">DUF29 domain-containing protein</fullName>
    </recommendedName>
</protein>
<dbReference type="RefSeq" id="WP_167223800.1">
    <property type="nucleotide sequence ID" value="NZ_VUYU01000005.1"/>
</dbReference>
<evidence type="ECO:0008006" key="3">
    <source>
        <dbReference type="Google" id="ProtNLM"/>
    </source>
</evidence>
<comment type="caution">
    <text evidence="1">The sequence shown here is derived from an EMBL/GenBank/DDBJ whole genome shotgun (WGS) entry which is preliminary data.</text>
</comment>
<keyword evidence="2" id="KW-1185">Reference proteome</keyword>
<evidence type="ECO:0000313" key="2">
    <source>
        <dbReference type="Proteomes" id="UP000785613"/>
    </source>
</evidence>
<gene>
    <name evidence="1" type="ORF">F0185_09605</name>
</gene>
<dbReference type="EMBL" id="VUYU01000005">
    <property type="protein sequence ID" value="NHZ33844.1"/>
    <property type="molecule type" value="Genomic_DNA"/>
</dbReference>
<reference evidence="1 2" key="1">
    <citation type="submission" date="2019-09" db="EMBL/GenBank/DDBJ databases">
        <title>Taxonomy of Antarctic Massilia spp.: description of Massilia rubra sp. nov., Massilia aquatica sp. nov., Massilia mucilaginosa sp. nov., Massilia frigida sp. nov. isolated from streams, lakes and regoliths.</title>
        <authorList>
            <person name="Holochova P."/>
            <person name="Sedlacek I."/>
            <person name="Kralova S."/>
            <person name="Maslanova I."/>
            <person name="Busse H.-J."/>
            <person name="Stankova E."/>
            <person name="Vrbovska V."/>
            <person name="Kovarovic V."/>
            <person name="Bartak M."/>
            <person name="Svec P."/>
            <person name="Pantucek R."/>
        </authorList>
    </citation>
    <scope>NUCLEOTIDE SEQUENCE [LARGE SCALE GENOMIC DNA]</scope>
    <source>
        <strain evidence="1 2">CCM 8692</strain>
    </source>
</reference>
<sequence>MNEDEHERICSLPDYLPASAVEEELMRSMASEGRAPLDEAASERILDALFELLMRQYHTWQPLPYERRSQLAAFAFRRWHRGTEEATDRLWSVLDMLGFEEASQELSSLDQATIRADMFEDMPFDPYADMR</sequence>
<evidence type="ECO:0000313" key="1">
    <source>
        <dbReference type="EMBL" id="NHZ33844.1"/>
    </source>
</evidence>
<dbReference type="Proteomes" id="UP000785613">
    <property type="component" value="Unassembled WGS sequence"/>
</dbReference>
<accession>A0ABX0LQV0</accession>
<proteinExistence type="predicted"/>
<organism evidence="1 2">
    <name type="scientific">Massilia rubra</name>
    <dbReference type="NCBI Taxonomy" id="2607910"/>
    <lineage>
        <taxon>Bacteria</taxon>
        <taxon>Pseudomonadati</taxon>
        <taxon>Pseudomonadota</taxon>
        <taxon>Betaproteobacteria</taxon>
        <taxon>Burkholderiales</taxon>
        <taxon>Oxalobacteraceae</taxon>
        <taxon>Telluria group</taxon>
        <taxon>Massilia</taxon>
    </lineage>
</organism>
<name>A0ABX0LQV0_9BURK</name>